<evidence type="ECO:0000256" key="3">
    <source>
        <dbReference type="HAMAP-Rule" id="MF_01812"/>
    </source>
</evidence>
<feature type="binding site" evidence="3">
    <location>
        <begin position="131"/>
        <end position="132"/>
    </location>
    <ligand>
        <name>acetyl-CoA</name>
        <dbReference type="ChEBI" id="CHEBI:57288"/>
    </ligand>
</feature>
<dbReference type="InterPro" id="IPR051554">
    <property type="entry name" value="Acetyltransferase_Eis"/>
</dbReference>
<reference evidence="6" key="1">
    <citation type="submission" date="2012-02" db="EMBL/GenBank/DDBJ databases">
        <title>Whole genome shotgun sequence of Gordonia otitidis NBRC 100426.</title>
        <authorList>
            <person name="Yoshida I."/>
            <person name="Hosoyama A."/>
            <person name="Tsuchikane K."/>
            <person name="Katsumata H."/>
            <person name="Yamazaki S."/>
            <person name="Fujita N."/>
        </authorList>
    </citation>
    <scope>NUCLEOTIDE SEQUENCE [LARGE SCALE GENOMIC DNA]</scope>
    <source>
        <strain evidence="6">NBRC 100426</strain>
    </source>
</reference>
<dbReference type="PANTHER" id="PTHR37817">
    <property type="entry name" value="N-ACETYLTRANSFERASE EIS"/>
    <property type="match status" value="1"/>
</dbReference>
<sequence length="413" mass="45235">MTESDTRTTTLELTRGTDADWDEIITTDARAFAMRNPISDDERADLRGKVADSDVVLVRDSWHDTHPLVGVSMFYRMQMTVPGGTQVPAAGLSWVSVASTHRRRGILRRMITELFTQWEDEGFAFAILTASEGTIYERFGFGPACFAESVEITPGQPTLRAAAPDHPEVYFATPEQVAAAIPDIHARWARTRPGALARTPQWWAPILADRRSERPPAASGLHYLLHPDGYASYRIHKSSAGQVRGEVEELFAVTDAAHTELWRVLTGLDLVPSLTASIPVDDPLRAKLTDLRAAPVTGRADKMWVSILDVPAALAARQYSADLDMVLEVTDGYRQRAGVYDVSIRGGGAIIAPSTSKPTVRMDVSVLSSLFLGGVAPSLFAHADRLWTDSEQTLRALTQAFAVEKAPFSGTFF</sequence>
<feature type="binding site" evidence="3">
    <location>
        <begin position="95"/>
        <end position="97"/>
    </location>
    <ligand>
        <name>acetyl-CoA</name>
        <dbReference type="ChEBI" id="CHEBI:57288"/>
    </ligand>
</feature>
<keyword evidence="1 3" id="KW-0808">Transferase</keyword>
<dbReference type="Gene3D" id="3.30.1050.10">
    <property type="entry name" value="SCP2 sterol-binding domain"/>
    <property type="match status" value="1"/>
</dbReference>
<dbReference type="InterPro" id="IPR016181">
    <property type="entry name" value="Acyl_CoA_acyltransferase"/>
</dbReference>
<name>H5TMJ0_GORO1</name>
<dbReference type="GO" id="GO:0034069">
    <property type="term" value="F:aminoglycoside N-acetyltransferase activity"/>
    <property type="evidence" value="ECO:0007669"/>
    <property type="project" value="TreeGrafter"/>
</dbReference>
<dbReference type="STRING" id="1108044.GOOTI_119_00080"/>
<feature type="domain" description="Eis-like acetyltransferase" evidence="5">
    <location>
        <begin position="194"/>
        <end position="295"/>
    </location>
</feature>
<dbReference type="Pfam" id="PF17668">
    <property type="entry name" value="Acetyltransf_17"/>
    <property type="match status" value="1"/>
</dbReference>
<dbReference type="Gene3D" id="3.40.630.30">
    <property type="match status" value="2"/>
</dbReference>
<comment type="subunit">
    <text evidence="3">Homohexamer; trimer of dimers.</text>
</comment>
<dbReference type="SUPFAM" id="SSF55718">
    <property type="entry name" value="SCP-like"/>
    <property type="match status" value="1"/>
</dbReference>
<proteinExistence type="inferred from homology"/>
<dbReference type="InterPro" id="IPR022902">
    <property type="entry name" value="NAcTrfase_Eis"/>
</dbReference>
<dbReference type="Pfam" id="PF13527">
    <property type="entry name" value="Acetyltransf_9"/>
    <property type="match status" value="1"/>
</dbReference>
<dbReference type="InterPro" id="IPR025559">
    <property type="entry name" value="Eis_dom"/>
</dbReference>
<feature type="active site" description="Proton acceptor; via carboxylate" evidence="3">
    <location>
        <position position="413"/>
    </location>
</feature>
<dbReference type="SUPFAM" id="SSF55729">
    <property type="entry name" value="Acyl-CoA N-acyltransferases (Nat)"/>
    <property type="match status" value="1"/>
</dbReference>
<dbReference type="RefSeq" id="WP_007238930.1">
    <property type="nucleotide sequence ID" value="NZ_BAFB01000119.1"/>
</dbReference>
<comment type="similarity">
    <text evidence="3">Belongs to the acetyltransferase Eis family.</text>
</comment>
<protein>
    <submittedName>
        <fullName evidence="6">Uncharacterized protein</fullName>
    </submittedName>
</protein>
<dbReference type="InterPro" id="IPR036527">
    <property type="entry name" value="SCP2_sterol-bd_dom_sf"/>
</dbReference>
<dbReference type="EMBL" id="BAFB01000119">
    <property type="protein sequence ID" value="GAB34698.1"/>
    <property type="molecule type" value="Genomic_DNA"/>
</dbReference>
<dbReference type="Proteomes" id="UP000005038">
    <property type="component" value="Unassembled WGS sequence"/>
</dbReference>
<gene>
    <name evidence="6" type="ORF">GOOTI_119_00080</name>
</gene>
<comment type="caution">
    <text evidence="6">The sequence shown here is derived from an EMBL/GenBank/DDBJ whole genome shotgun (WGS) entry which is preliminary data.</text>
</comment>
<evidence type="ECO:0000313" key="7">
    <source>
        <dbReference type="Proteomes" id="UP000005038"/>
    </source>
</evidence>
<dbReference type="InterPro" id="IPR041380">
    <property type="entry name" value="Acetyltransf_17"/>
</dbReference>
<feature type="domain" description="Enhanced intracellular survival protein" evidence="4">
    <location>
        <begin position="310"/>
        <end position="408"/>
    </location>
</feature>
<dbReference type="NCBIfam" id="NF002367">
    <property type="entry name" value="PRK01346.1-4"/>
    <property type="match status" value="1"/>
</dbReference>
<dbReference type="GO" id="GO:0030649">
    <property type="term" value="P:aminoglycoside antibiotic catabolic process"/>
    <property type="evidence" value="ECO:0007669"/>
    <property type="project" value="TreeGrafter"/>
</dbReference>
<keyword evidence="7" id="KW-1185">Reference proteome</keyword>
<dbReference type="OrthoDB" id="8399956at2"/>
<feature type="active site" description="Proton donor" evidence="3">
    <location>
        <position position="136"/>
    </location>
</feature>
<evidence type="ECO:0000313" key="6">
    <source>
        <dbReference type="EMBL" id="GAB34698.1"/>
    </source>
</evidence>
<accession>H5TMJ0</accession>
<keyword evidence="2 3" id="KW-0012">Acyltransferase</keyword>
<feature type="binding site" evidence="3">
    <location>
        <begin position="103"/>
        <end position="108"/>
    </location>
    <ligand>
        <name>acetyl-CoA</name>
        <dbReference type="ChEBI" id="CHEBI:57288"/>
    </ligand>
</feature>
<dbReference type="HAMAP" id="MF_01812">
    <property type="entry name" value="Eis"/>
    <property type="match status" value="1"/>
</dbReference>
<evidence type="ECO:0000256" key="2">
    <source>
        <dbReference type="ARBA" id="ARBA00023315"/>
    </source>
</evidence>
<evidence type="ECO:0000259" key="5">
    <source>
        <dbReference type="Pfam" id="PF17668"/>
    </source>
</evidence>
<evidence type="ECO:0000256" key="1">
    <source>
        <dbReference type="ARBA" id="ARBA00022679"/>
    </source>
</evidence>
<dbReference type="PANTHER" id="PTHR37817:SF1">
    <property type="entry name" value="N-ACETYLTRANSFERASE EIS"/>
    <property type="match status" value="1"/>
</dbReference>
<evidence type="ECO:0000259" key="4">
    <source>
        <dbReference type="Pfam" id="PF13530"/>
    </source>
</evidence>
<organism evidence="6 7">
    <name type="scientific">Gordonia otitidis (strain DSM 44809 / CCUG 52243 / JCM 12355 / NBRC 100426 / IFM 10032)</name>
    <dbReference type="NCBI Taxonomy" id="1108044"/>
    <lineage>
        <taxon>Bacteria</taxon>
        <taxon>Bacillati</taxon>
        <taxon>Actinomycetota</taxon>
        <taxon>Actinomycetes</taxon>
        <taxon>Mycobacteriales</taxon>
        <taxon>Gordoniaceae</taxon>
        <taxon>Gordonia</taxon>
    </lineage>
</organism>
<dbReference type="Pfam" id="PF13530">
    <property type="entry name" value="SCP2_2"/>
    <property type="match status" value="1"/>
</dbReference>
<dbReference type="AlphaFoldDB" id="H5TMJ0"/>